<sequence>MTDGASDENRRWNAYLYRRHSPRELRDWATRLRWFRMCRASGGHHDDGDDLRLALRAETEQELGAVLAALGLTELGHVRIAGESAFASARPGRLELRLSDPDEPYEVSARAVASAVAIEAALGALTSSVIDPPLDDPKCVCPKYYPHLWAP</sequence>
<dbReference type="RefSeq" id="WP_142104303.1">
    <property type="nucleotide sequence ID" value="NZ_VFPH01000002.1"/>
</dbReference>
<comment type="caution">
    <text evidence="1">The sequence shown here is derived from an EMBL/GenBank/DDBJ whole genome shotgun (WGS) entry which is preliminary data.</text>
</comment>
<dbReference type="OrthoDB" id="8443654at2"/>
<gene>
    <name evidence="1" type="ORF">FB388_4701</name>
</gene>
<dbReference type="AlphaFoldDB" id="A0A543FUG4"/>
<reference evidence="1 2" key="1">
    <citation type="submission" date="2019-06" db="EMBL/GenBank/DDBJ databases">
        <title>Sequencing the genomes of 1000 actinobacteria strains.</title>
        <authorList>
            <person name="Klenk H.-P."/>
        </authorList>
    </citation>
    <scope>NUCLEOTIDE SEQUENCE [LARGE SCALE GENOMIC DNA]</scope>
    <source>
        <strain evidence="1 2">DSM 45511</strain>
    </source>
</reference>
<protein>
    <submittedName>
        <fullName evidence="1">Uncharacterized protein</fullName>
    </submittedName>
</protein>
<evidence type="ECO:0000313" key="2">
    <source>
        <dbReference type="Proteomes" id="UP000319818"/>
    </source>
</evidence>
<dbReference type="EMBL" id="VFPH01000002">
    <property type="protein sequence ID" value="TQM37487.1"/>
    <property type="molecule type" value="Genomic_DNA"/>
</dbReference>
<dbReference type="Proteomes" id="UP000319818">
    <property type="component" value="Unassembled WGS sequence"/>
</dbReference>
<accession>A0A543FUG4</accession>
<evidence type="ECO:0000313" key="1">
    <source>
        <dbReference type="EMBL" id="TQM37487.1"/>
    </source>
</evidence>
<proteinExistence type="predicted"/>
<organism evidence="1 2">
    <name type="scientific">Pseudonocardia cypriaca</name>
    <dbReference type="NCBI Taxonomy" id="882449"/>
    <lineage>
        <taxon>Bacteria</taxon>
        <taxon>Bacillati</taxon>
        <taxon>Actinomycetota</taxon>
        <taxon>Actinomycetes</taxon>
        <taxon>Pseudonocardiales</taxon>
        <taxon>Pseudonocardiaceae</taxon>
        <taxon>Pseudonocardia</taxon>
    </lineage>
</organism>
<name>A0A543FUG4_9PSEU</name>
<keyword evidence="2" id="KW-1185">Reference proteome</keyword>